<comment type="caution">
    <text evidence="1">The sequence shown here is derived from an EMBL/GenBank/DDBJ whole genome shotgun (WGS) entry which is preliminary data.</text>
</comment>
<accession>A0A9Q5D9M0</accession>
<dbReference type="EMBL" id="RIAR02000001">
    <property type="protein sequence ID" value="NSL90134.1"/>
    <property type="molecule type" value="Genomic_DNA"/>
</dbReference>
<keyword evidence="2" id="KW-1185">Reference proteome</keyword>
<sequence>MKIFSVYTVLLMMSLTTGLQLKTVAQATDSAIVKGRWGVEGRADKISDKISREVGLNKDQYKKIYTINEDIIRRTDAIRTNTTLSKKERMQQFKALDSERSQRFKSVLTATQYKKWNDWEMRKKEHLEAKMEKKRMRKSGNN</sequence>
<dbReference type="Proteomes" id="UP000281028">
    <property type="component" value="Unassembled WGS sequence"/>
</dbReference>
<organism evidence="1 2">
    <name type="scientific">Chitinophaga solisilvae</name>
    <dbReference type="NCBI Taxonomy" id="1233460"/>
    <lineage>
        <taxon>Bacteria</taxon>
        <taxon>Pseudomonadati</taxon>
        <taxon>Bacteroidota</taxon>
        <taxon>Chitinophagia</taxon>
        <taxon>Chitinophagales</taxon>
        <taxon>Chitinophagaceae</taxon>
        <taxon>Chitinophaga</taxon>
    </lineage>
</organism>
<dbReference type="OrthoDB" id="675947at2"/>
<evidence type="ECO:0000313" key="1">
    <source>
        <dbReference type="EMBL" id="NSL90134.1"/>
    </source>
</evidence>
<gene>
    <name evidence="1" type="ORF">ECE50_025085</name>
</gene>
<reference evidence="1" key="1">
    <citation type="submission" date="2020-05" db="EMBL/GenBank/DDBJ databases">
        <title>Chitinophaga laudate sp. nov., isolated from a tropical peat swamp.</title>
        <authorList>
            <person name="Goh C.B.S."/>
            <person name="Lee M.S."/>
            <person name="Parimannan S."/>
            <person name="Pasbakhsh P."/>
            <person name="Yule C.M."/>
            <person name="Rajandas H."/>
            <person name="Loke S."/>
            <person name="Croft L."/>
            <person name="Tan J.B.L."/>
        </authorList>
    </citation>
    <scope>NUCLEOTIDE SEQUENCE</scope>
    <source>
        <strain evidence="1">Mgbs1</strain>
    </source>
</reference>
<evidence type="ECO:0000313" key="2">
    <source>
        <dbReference type="Proteomes" id="UP000281028"/>
    </source>
</evidence>
<dbReference type="AlphaFoldDB" id="A0A9Q5D9M0"/>
<name>A0A9Q5D9M0_9BACT</name>
<proteinExistence type="predicted"/>
<protein>
    <recommendedName>
        <fullName evidence="3">DUF4890 domain-containing protein</fullName>
    </recommendedName>
</protein>
<evidence type="ECO:0008006" key="3">
    <source>
        <dbReference type="Google" id="ProtNLM"/>
    </source>
</evidence>